<dbReference type="FunFam" id="2.60.260.20:FF:000005">
    <property type="entry name" value="Chaperone protein dnaJ 1, mitochondrial"/>
    <property type="match status" value="1"/>
</dbReference>
<accession>A0AAD9PDX6</accession>
<feature type="compositionally biased region" description="Basic and acidic residues" evidence="14">
    <location>
        <begin position="479"/>
        <end position="498"/>
    </location>
</feature>
<evidence type="ECO:0000259" key="15">
    <source>
        <dbReference type="PROSITE" id="PS50076"/>
    </source>
</evidence>
<keyword evidence="3" id="KW-0488">Methylation</keyword>
<evidence type="ECO:0000256" key="1">
    <source>
        <dbReference type="ARBA" id="ARBA00004173"/>
    </source>
</evidence>
<dbReference type="GO" id="GO:0009408">
    <property type="term" value="P:response to heat"/>
    <property type="evidence" value="ECO:0007669"/>
    <property type="project" value="InterPro"/>
</dbReference>
<keyword evidence="7 13" id="KW-0862">Zinc</keyword>
<keyword evidence="11" id="KW-0472">Membrane</keyword>
<dbReference type="SUPFAM" id="SSF49493">
    <property type="entry name" value="HSP40/DnaJ peptide-binding domain"/>
    <property type="match status" value="1"/>
</dbReference>
<dbReference type="Proteomes" id="UP001209878">
    <property type="component" value="Unassembled WGS sequence"/>
</dbReference>
<evidence type="ECO:0000256" key="6">
    <source>
        <dbReference type="ARBA" id="ARBA00022771"/>
    </source>
</evidence>
<evidence type="ECO:0000313" key="18">
    <source>
        <dbReference type="Proteomes" id="UP001209878"/>
    </source>
</evidence>
<evidence type="ECO:0000259" key="16">
    <source>
        <dbReference type="PROSITE" id="PS51188"/>
    </source>
</evidence>
<evidence type="ECO:0000256" key="10">
    <source>
        <dbReference type="ARBA" id="ARBA00023128"/>
    </source>
</evidence>
<dbReference type="GO" id="GO:0043066">
    <property type="term" value="P:negative regulation of apoptotic process"/>
    <property type="evidence" value="ECO:0007669"/>
    <property type="project" value="TreeGrafter"/>
</dbReference>
<dbReference type="Pfam" id="PF01556">
    <property type="entry name" value="DnaJ_C"/>
    <property type="match status" value="1"/>
</dbReference>
<keyword evidence="12" id="KW-0143">Chaperone</keyword>
<reference evidence="17" key="1">
    <citation type="journal article" date="2023" name="Mol. Biol. Evol.">
        <title>Third-Generation Sequencing Reveals the Adaptive Role of the Epigenome in Three Deep-Sea Polychaetes.</title>
        <authorList>
            <person name="Perez M."/>
            <person name="Aroh O."/>
            <person name="Sun Y."/>
            <person name="Lan Y."/>
            <person name="Juniper S.K."/>
            <person name="Young C.R."/>
            <person name="Angers B."/>
            <person name="Qian P.Y."/>
        </authorList>
    </citation>
    <scope>NUCLEOTIDE SEQUENCE</scope>
    <source>
        <strain evidence="17">R07B-5</strain>
    </source>
</reference>
<dbReference type="InterPro" id="IPR008971">
    <property type="entry name" value="HSP40/DnaJ_pept-bd"/>
</dbReference>
<dbReference type="InterPro" id="IPR002939">
    <property type="entry name" value="DnaJ_C"/>
</dbReference>
<feature type="compositionally biased region" description="Basic and acidic residues" evidence="14">
    <location>
        <begin position="551"/>
        <end position="572"/>
    </location>
</feature>
<evidence type="ECO:0000313" key="17">
    <source>
        <dbReference type="EMBL" id="KAK2193066.1"/>
    </source>
</evidence>
<dbReference type="InterPro" id="IPR036869">
    <property type="entry name" value="J_dom_sf"/>
</dbReference>
<evidence type="ECO:0000256" key="14">
    <source>
        <dbReference type="SAM" id="MobiDB-lite"/>
    </source>
</evidence>
<dbReference type="InterPro" id="IPR018253">
    <property type="entry name" value="DnaJ_domain_CS"/>
</dbReference>
<dbReference type="PANTHER" id="PTHR44145:SF3">
    <property type="entry name" value="DNAJ HOMOLOG SUBFAMILY A MEMBER 3, MITOCHONDRIAL"/>
    <property type="match status" value="1"/>
</dbReference>
<dbReference type="SMART" id="SM00271">
    <property type="entry name" value="DnaJ"/>
    <property type="match status" value="1"/>
</dbReference>
<keyword evidence="4 13" id="KW-0479">Metal-binding</keyword>
<dbReference type="CDD" id="cd06257">
    <property type="entry name" value="DnaJ"/>
    <property type="match status" value="1"/>
</dbReference>
<dbReference type="GO" id="GO:0005739">
    <property type="term" value="C:mitochondrion"/>
    <property type="evidence" value="ECO:0007669"/>
    <property type="project" value="UniProtKB-SubCell"/>
</dbReference>
<keyword evidence="5" id="KW-0677">Repeat</keyword>
<dbReference type="SUPFAM" id="SSF46565">
    <property type="entry name" value="Chaperone J-domain"/>
    <property type="match status" value="1"/>
</dbReference>
<dbReference type="CDD" id="cd10747">
    <property type="entry name" value="DnaJ_C"/>
    <property type="match status" value="1"/>
</dbReference>
<evidence type="ECO:0000256" key="11">
    <source>
        <dbReference type="ARBA" id="ARBA00023136"/>
    </source>
</evidence>
<sequence>MANMAAMRSTFRIVCQRQCLVNVEANVTNHLRAGRDQTTRCLVTLSAFSNNRLLGPKDAGPSWGSPLAVAIPTRGIRRSTNMEKRDYYEVLGIPRNATQKDIKKAYYKLAKKYHPDVNKDPEAQTAFQEVSEAYEVLGDEGKKSDYDMFGMSGGAARAGAGAAGQGPFQRHAQAGRGFESFHSTIDPEELFRKIFGDAGFRMSGFNDYSDFADSNFGFAAASEVTMNLTFQQAARGVNKEIEINVTDACPRCGGNKAEPGTRTVRCHHCNGTGMETVSTGPFVMRTTCRHCYGTRVLIKTPCIECEGKGKTVQRKRVMVPVPAGVEDGQTVRMPVGSKEIFITFRVEKSKEFRRDGADVHSDLAVSLSQAILGGTVRIPGIYDDILLNIPPGTSSHTRIRLTGKGISRTHSYGFGDHYVHIKVKVPTKLTEEQKSLILAFAETETGVGGTVNGVTDTIHGKHVIDDKDGIVSRLREAIHGKPKPPDVEFEEPPKKVETSNDNPSEDEVQDKAEEVKCDKGQSEEEVKAKDEDKDHDKHTCDGKGSCGGKGKCSDKEKGDEKEKCGDKAFKRN</sequence>
<feature type="domain" description="J" evidence="15">
    <location>
        <begin position="86"/>
        <end position="150"/>
    </location>
</feature>
<dbReference type="Gene3D" id="2.60.260.20">
    <property type="entry name" value="Urease metallochaperone UreE, N-terminal domain"/>
    <property type="match status" value="2"/>
</dbReference>
<dbReference type="SUPFAM" id="SSF57938">
    <property type="entry name" value="DnaJ/Hsp40 cysteine-rich domain"/>
    <property type="match status" value="1"/>
</dbReference>
<evidence type="ECO:0000256" key="3">
    <source>
        <dbReference type="ARBA" id="ARBA00022481"/>
    </source>
</evidence>
<dbReference type="Pfam" id="PF00684">
    <property type="entry name" value="DnaJ_CXXCXGXG"/>
    <property type="match status" value="1"/>
</dbReference>
<evidence type="ECO:0000256" key="5">
    <source>
        <dbReference type="ARBA" id="ARBA00022737"/>
    </source>
</evidence>
<keyword evidence="10" id="KW-0496">Mitochondrion</keyword>
<dbReference type="GO" id="GO:0031072">
    <property type="term" value="F:heat shock protein binding"/>
    <property type="evidence" value="ECO:0007669"/>
    <property type="project" value="InterPro"/>
</dbReference>
<dbReference type="InterPro" id="IPR001623">
    <property type="entry name" value="DnaJ_domain"/>
</dbReference>
<feature type="domain" description="CR-type" evidence="16">
    <location>
        <begin position="236"/>
        <end position="314"/>
    </location>
</feature>
<organism evidence="17 18">
    <name type="scientific">Ridgeia piscesae</name>
    <name type="common">Tubeworm</name>
    <dbReference type="NCBI Taxonomy" id="27915"/>
    <lineage>
        <taxon>Eukaryota</taxon>
        <taxon>Metazoa</taxon>
        <taxon>Spiralia</taxon>
        <taxon>Lophotrochozoa</taxon>
        <taxon>Annelida</taxon>
        <taxon>Polychaeta</taxon>
        <taxon>Sedentaria</taxon>
        <taxon>Canalipalpata</taxon>
        <taxon>Sabellida</taxon>
        <taxon>Siboglinidae</taxon>
        <taxon>Ridgeia</taxon>
    </lineage>
</organism>
<dbReference type="Pfam" id="PF00226">
    <property type="entry name" value="DnaJ"/>
    <property type="match status" value="1"/>
</dbReference>
<feature type="compositionally biased region" description="Basic and acidic residues" evidence="14">
    <location>
        <begin position="509"/>
        <end position="541"/>
    </location>
</feature>
<dbReference type="GO" id="GO:0016020">
    <property type="term" value="C:membrane"/>
    <property type="evidence" value="ECO:0007669"/>
    <property type="project" value="UniProtKB-SubCell"/>
</dbReference>
<dbReference type="InterPro" id="IPR051938">
    <property type="entry name" value="Apopto_cytoskel_mod"/>
</dbReference>
<dbReference type="GO" id="GO:0007005">
    <property type="term" value="P:mitochondrion organization"/>
    <property type="evidence" value="ECO:0007669"/>
    <property type="project" value="TreeGrafter"/>
</dbReference>
<proteinExistence type="inferred from homology"/>
<dbReference type="GO" id="GO:0051082">
    <property type="term" value="F:unfolded protein binding"/>
    <property type="evidence" value="ECO:0007669"/>
    <property type="project" value="InterPro"/>
</dbReference>
<dbReference type="PANTHER" id="PTHR44145">
    <property type="entry name" value="DNAJ HOMOLOG SUBFAMILY A MEMBER 3, MITOCHONDRIAL"/>
    <property type="match status" value="1"/>
</dbReference>
<evidence type="ECO:0000256" key="7">
    <source>
        <dbReference type="ARBA" id="ARBA00022833"/>
    </source>
</evidence>
<evidence type="ECO:0000256" key="13">
    <source>
        <dbReference type="PROSITE-ProRule" id="PRU00546"/>
    </source>
</evidence>
<gene>
    <name evidence="17" type="ORF">NP493_17g02086</name>
</gene>
<dbReference type="EMBL" id="JAODUO010000017">
    <property type="protein sequence ID" value="KAK2193066.1"/>
    <property type="molecule type" value="Genomic_DNA"/>
</dbReference>
<dbReference type="GO" id="GO:0006457">
    <property type="term" value="P:protein folding"/>
    <property type="evidence" value="ECO:0007669"/>
    <property type="project" value="InterPro"/>
</dbReference>
<comment type="subcellular location">
    <subcellularLocation>
        <location evidence="2">Membrane</location>
    </subcellularLocation>
    <subcellularLocation>
        <location evidence="1">Mitochondrion</location>
    </subcellularLocation>
</comment>
<dbReference type="PROSITE" id="PS50076">
    <property type="entry name" value="DNAJ_2"/>
    <property type="match status" value="1"/>
</dbReference>
<dbReference type="PRINTS" id="PR00625">
    <property type="entry name" value="JDOMAIN"/>
</dbReference>
<dbReference type="FunFam" id="2.10.230.10:FF:000003">
    <property type="entry name" value="dnaJ homolog subfamily A member 3, mitochondrial"/>
    <property type="match status" value="1"/>
</dbReference>
<name>A0AAD9PDX6_RIDPI</name>
<dbReference type="InterPro" id="IPR001305">
    <property type="entry name" value="HSP_DnaJ_Cys-rich_dom"/>
</dbReference>
<dbReference type="CDD" id="cd10719">
    <property type="entry name" value="DnaJ_zf"/>
    <property type="match status" value="1"/>
</dbReference>
<dbReference type="GO" id="GO:0008270">
    <property type="term" value="F:zinc ion binding"/>
    <property type="evidence" value="ECO:0007669"/>
    <property type="project" value="UniProtKB-KW"/>
</dbReference>
<feature type="region of interest" description="Disordered" evidence="14">
    <location>
        <begin position="479"/>
        <end position="572"/>
    </location>
</feature>
<dbReference type="GO" id="GO:0005829">
    <property type="term" value="C:cytosol"/>
    <property type="evidence" value="ECO:0007669"/>
    <property type="project" value="UniProtKB-ARBA"/>
</dbReference>
<keyword evidence="18" id="KW-1185">Reference proteome</keyword>
<keyword evidence="6 13" id="KW-0863">Zinc-finger</keyword>
<keyword evidence="9" id="KW-0007">Acetylation</keyword>
<evidence type="ECO:0000256" key="2">
    <source>
        <dbReference type="ARBA" id="ARBA00004370"/>
    </source>
</evidence>
<dbReference type="PROSITE" id="PS00636">
    <property type="entry name" value="DNAJ_1"/>
    <property type="match status" value="1"/>
</dbReference>
<dbReference type="InterPro" id="IPR012724">
    <property type="entry name" value="DnaJ"/>
</dbReference>
<evidence type="ECO:0000256" key="8">
    <source>
        <dbReference type="ARBA" id="ARBA00022946"/>
    </source>
</evidence>
<feature type="zinc finger region" description="CR-type" evidence="13">
    <location>
        <begin position="236"/>
        <end position="314"/>
    </location>
</feature>
<dbReference type="Gene3D" id="1.10.287.110">
    <property type="entry name" value="DnaJ domain"/>
    <property type="match status" value="1"/>
</dbReference>
<comment type="caution">
    <text evidence="17">The sequence shown here is derived from an EMBL/GenBank/DDBJ whole genome shotgun (WGS) entry which is preliminary data.</text>
</comment>
<dbReference type="Gene3D" id="2.10.230.10">
    <property type="entry name" value="Heat shock protein DnaJ, cysteine-rich domain"/>
    <property type="match status" value="1"/>
</dbReference>
<dbReference type="HAMAP" id="MF_01152">
    <property type="entry name" value="DnaJ"/>
    <property type="match status" value="1"/>
</dbReference>
<evidence type="ECO:0000256" key="9">
    <source>
        <dbReference type="ARBA" id="ARBA00022990"/>
    </source>
</evidence>
<dbReference type="GO" id="GO:0005102">
    <property type="term" value="F:signaling receptor binding"/>
    <property type="evidence" value="ECO:0007669"/>
    <property type="project" value="UniProtKB-ARBA"/>
</dbReference>
<evidence type="ECO:0000256" key="12">
    <source>
        <dbReference type="ARBA" id="ARBA00023186"/>
    </source>
</evidence>
<dbReference type="InterPro" id="IPR036410">
    <property type="entry name" value="HSP_DnaJ_Cys-rich_dom_sf"/>
</dbReference>
<protein>
    <submittedName>
        <fullName evidence="17">Uncharacterized protein</fullName>
    </submittedName>
</protein>
<evidence type="ECO:0000256" key="4">
    <source>
        <dbReference type="ARBA" id="ARBA00022723"/>
    </source>
</evidence>
<dbReference type="GO" id="GO:0005524">
    <property type="term" value="F:ATP binding"/>
    <property type="evidence" value="ECO:0007669"/>
    <property type="project" value="InterPro"/>
</dbReference>
<keyword evidence="8" id="KW-0809">Transit peptide</keyword>
<dbReference type="AlphaFoldDB" id="A0AAD9PDX6"/>
<dbReference type="PROSITE" id="PS51188">
    <property type="entry name" value="ZF_CR"/>
    <property type="match status" value="1"/>
</dbReference>